<name>A0A0S3RTW2_PHAAN</name>
<protein>
    <submittedName>
        <fullName evidence="1">Uncharacterized protein</fullName>
    </submittedName>
</protein>
<dbReference type="AlphaFoldDB" id="A0A0S3RTW2"/>
<gene>
    <name evidence="1" type="primary">Vigan.04G109100</name>
    <name evidence="1" type="ORF">VIGAN_04109100</name>
</gene>
<dbReference type="EMBL" id="AP015037">
    <property type="protein sequence ID" value="BAT83855.1"/>
    <property type="molecule type" value="Genomic_DNA"/>
</dbReference>
<keyword evidence="2" id="KW-1185">Reference proteome</keyword>
<evidence type="ECO:0000313" key="2">
    <source>
        <dbReference type="Proteomes" id="UP000291084"/>
    </source>
</evidence>
<accession>A0A0S3RTW2</accession>
<sequence length="96" mass="10697">MNEIFGSEEWRIWWHVSGGSGGPMIVYETAAARQQSGVTISSSRRDLEVHCFCDCWVFWICRYGGEIRGVDDGFGFCGGAVVKMMDGSRLANPRGR</sequence>
<evidence type="ECO:0000313" key="1">
    <source>
        <dbReference type="EMBL" id="BAT83855.1"/>
    </source>
</evidence>
<proteinExistence type="predicted"/>
<dbReference type="Proteomes" id="UP000291084">
    <property type="component" value="Chromosome 4"/>
</dbReference>
<organism evidence="1 2">
    <name type="scientific">Vigna angularis var. angularis</name>
    <dbReference type="NCBI Taxonomy" id="157739"/>
    <lineage>
        <taxon>Eukaryota</taxon>
        <taxon>Viridiplantae</taxon>
        <taxon>Streptophyta</taxon>
        <taxon>Embryophyta</taxon>
        <taxon>Tracheophyta</taxon>
        <taxon>Spermatophyta</taxon>
        <taxon>Magnoliopsida</taxon>
        <taxon>eudicotyledons</taxon>
        <taxon>Gunneridae</taxon>
        <taxon>Pentapetalae</taxon>
        <taxon>rosids</taxon>
        <taxon>fabids</taxon>
        <taxon>Fabales</taxon>
        <taxon>Fabaceae</taxon>
        <taxon>Papilionoideae</taxon>
        <taxon>50 kb inversion clade</taxon>
        <taxon>NPAAA clade</taxon>
        <taxon>indigoferoid/millettioid clade</taxon>
        <taxon>Phaseoleae</taxon>
        <taxon>Vigna</taxon>
    </lineage>
</organism>
<reference evidence="1 2" key="1">
    <citation type="journal article" date="2015" name="Sci. Rep.">
        <title>The power of single molecule real-time sequencing technology in the de novo assembly of a eukaryotic genome.</title>
        <authorList>
            <person name="Sakai H."/>
            <person name="Naito K."/>
            <person name="Ogiso-Tanaka E."/>
            <person name="Takahashi Y."/>
            <person name="Iseki K."/>
            <person name="Muto C."/>
            <person name="Satou K."/>
            <person name="Teruya K."/>
            <person name="Shiroma A."/>
            <person name="Shimoji M."/>
            <person name="Hirano T."/>
            <person name="Itoh T."/>
            <person name="Kaga A."/>
            <person name="Tomooka N."/>
        </authorList>
    </citation>
    <scope>NUCLEOTIDE SEQUENCE [LARGE SCALE GENOMIC DNA]</scope>
    <source>
        <strain evidence="2">cv. Shumari</strain>
    </source>
</reference>